<dbReference type="InterPro" id="IPR013078">
    <property type="entry name" value="His_Pase_superF_clade-1"/>
</dbReference>
<evidence type="ECO:0000256" key="2">
    <source>
        <dbReference type="PIRSR" id="PIRSR613078-2"/>
    </source>
</evidence>
<dbReference type="SMART" id="SM00855">
    <property type="entry name" value="PGAM"/>
    <property type="match status" value="1"/>
</dbReference>
<evidence type="ECO:0000313" key="4">
    <source>
        <dbReference type="Proteomes" id="UP000003561"/>
    </source>
</evidence>
<dbReference type="CDD" id="cd07067">
    <property type="entry name" value="HP_PGM_like"/>
    <property type="match status" value="1"/>
</dbReference>
<protein>
    <submittedName>
        <fullName evidence="3">Phosphoglycerate mutase family protein</fullName>
    </submittedName>
</protein>
<dbReference type="SUPFAM" id="SSF53254">
    <property type="entry name" value="Phosphoglycerate mutase-like"/>
    <property type="match status" value="1"/>
</dbReference>
<name>C0G028_9FIRM</name>
<organism evidence="3 4">
    <name type="scientific">Roseburia inulinivorans DSM 16841</name>
    <dbReference type="NCBI Taxonomy" id="622312"/>
    <lineage>
        <taxon>Bacteria</taxon>
        <taxon>Bacillati</taxon>
        <taxon>Bacillota</taxon>
        <taxon>Clostridia</taxon>
        <taxon>Lachnospirales</taxon>
        <taxon>Lachnospiraceae</taxon>
        <taxon>Roseburia</taxon>
    </lineage>
</organism>
<evidence type="ECO:0000313" key="3">
    <source>
        <dbReference type="EMBL" id="EEG91898.1"/>
    </source>
</evidence>
<dbReference type="GeneID" id="75162082"/>
<comment type="caution">
    <text evidence="3">The sequence shown here is derived from an EMBL/GenBank/DDBJ whole genome shotgun (WGS) entry which is preliminary data.</text>
</comment>
<evidence type="ECO:0000256" key="1">
    <source>
        <dbReference type="PIRSR" id="PIRSR613078-1"/>
    </source>
</evidence>
<dbReference type="AlphaFoldDB" id="C0G028"/>
<feature type="active site" description="Tele-phosphohistidine intermediate" evidence="1">
    <location>
        <position position="23"/>
    </location>
</feature>
<accession>C0G028</accession>
<reference evidence="3 4" key="1">
    <citation type="submission" date="2009-02" db="EMBL/GenBank/DDBJ databases">
        <authorList>
            <person name="Fulton L."/>
            <person name="Clifton S."/>
            <person name="Fulton B."/>
            <person name="Xu J."/>
            <person name="Minx P."/>
            <person name="Pepin K.H."/>
            <person name="Johnson M."/>
            <person name="Bhonagiri V."/>
            <person name="Nash W.E."/>
            <person name="Mardis E.R."/>
            <person name="Wilson R.K."/>
        </authorList>
    </citation>
    <scope>NUCLEOTIDE SEQUENCE [LARGE SCALE GENOMIC DNA]</scope>
    <source>
        <strain evidence="3 4">DSM 16841</strain>
    </source>
</reference>
<dbReference type="PANTHER" id="PTHR48100">
    <property type="entry name" value="BROAD-SPECIFICITY PHOSPHATASE YOR283W-RELATED"/>
    <property type="match status" value="1"/>
</dbReference>
<dbReference type="GO" id="GO:0016791">
    <property type="term" value="F:phosphatase activity"/>
    <property type="evidence" value="ECO:0007669"/>
    <property type="project" value="TreeGrafter"/>
</dbReference>
<dbReference type="InterPro" id="IPR029033">
    <property type="entry name" value="His_PPase_superfam"/>
</dbReference>
<dbReference type="eggNOG" id="COG0406">
    <property type="taxonomic scope" value="Bacteria"/>
</dbReference>
<dbReference type="InterPro" id="IPR050275">
    <property type="entry name" value="PGM_Phosphatase"/>
</dbReference>
<dbReference type="PANTHER" id="PTHR48100:SF1">
    <property type="entry name" value="HISTIDINE PHOSPHATASE FAMILY PROTEIN-RELATED"/>
    <property type="match status" value="1"/>
</dbReference>
<dbReference type="Gene3D" id="3.40.50.1240">
    <property type="entry name" value="Phosphoglycerate mutase-like"/>
    <property type="match status" value="1"/>
</dbReference>
<dbReference type="Pfam" id="PF00300">
    <property type="entry name" value="His_Phos_1"/>
    <property type="match status" value="1"/>
</dbReference>
<dbReference type="RefSeq" id="WP_007890548.1">
    <property type="nucleotide sequence ID" value="NZ_ACFY01000170.1"/>
</dbReference>
<proteinExistence type="predicted"/>
<gene>
    <name evidence="3" type="ORF">ROSEINA2194_04377</name>
</gene>
<dbReference type="Proteomes" id="UP000003561">
    <property type="component" value="Unassembled WGS sequence"/>
</dbReference>
<feature type="binding site" evidence="2">
    <location>
        <position position="74"/>
    </location>
    <ligand>
        <name>substrate</name>
    </ligand>
</feature>
<reference evidence="3 4" key="2">
    <citation type="submission" date="2009-03" db="EMBL/GenBank/DDBJ databases">
        <title>Draft genome sequence of Roseburia inulinivorans (DSM 16841).</title>
        <authorList>
            <person name="Sudarsanam P."/>
            <person name="Ley R."/>
            <person name="Guruge J."/>
            <person name="Turnbaugh P.J."/>
            <person name="Mahowald M."/>
            <person name="Liep D."/>
            <person name="Gordon J."/>
        </authorList>
    </citation>
    <scope>NUCLEOTIDE SEQUENCE [LARGE SCALE GENOMIC DNA]</scope>
    <source>
        <strain evidence="3 4">DSM 16841</strain>
    </source>
</reference>
<dbReference type="EMBL" id="ACFY01000170">
    <property type="protein sequence ID" value="EEG91898.1"/>
    <property type="molecule type" value="Genomic_DNA"/>
</dbReference>
<dbReference type="GO" id="GO:0005737">
    <property type="term" value="C:cytoplasm"/>
    <property type="evidence" value="ECO:0007669"/>
    <property type="project" value="TreeGrafter"/>
</dbReference>
<sequence>MKYRWSYFYHRKGRAMKLYFVRHGETEWNVKKKIQGKTDIPLNENGIRQAKELACQLVEEDISVKHVYHSPQLRAAETARIAAEALHATCIPLDGLVEMNLGSWEGSNWRVIERENSPEYQEWRKDRRYVRTPGGGECYNDVVKRTLDAMEYIMKRENGDVLIVTHSAIIMALRCYIAGLPFDEMVRKFKTRNAEVVMIESFKIIDAIARFKKENK</sequence>
<feature type="binding site" evidence="2">
    <location>
        <begin position="22"/>
        <end position="29"/>
    </location>
    <ligand>
        <name>substrate</name>
    </ligand>
</feature>
<feature type="active site" description="Proton donor/acceptor" evidence="1">
    <location>
        <position position="98"/>
    </location>
</feature>